<dbReference type="GO" id="GO:0016787">
    <property type="term" value="F:hydrolase activity"/>
    <property type="evidence" value="ECO:0007669"/>
    <property type="project" value="UniProtKB-KW"/>
</dbReference>
<dbReference type="PANTHER" id="PTHR30237">
    <property type="entry name" value="MURAMOYLTETRAPEPTIDE CARBOXYPEPTIDASE"/>
    <property type="match status" value="1"/>
</dbReference>
<dbReference type="AlphaFoldDB" id="A0A4R7VHY8"/>
<dbReference type="InterPro" id="IPR003507">
    <property type="entry name" value="S66_fam"/>
</dbReference>
<dbReference type="Gene3D" id="3.40.50.10740">
    <property type="entry name" value="Class I glutamine amidotransferase-like"/>
    <property type="match status" value="1"/>
</dbReference>
<dbReference type="Gene3D" id="3.50.30.60">
    <property type="entry name" value="LD-carboxypeptidase A C-terminal domain-like"/>
    <property type="match status" value="1"/>
</dbReference>
<keyword evidence="6" id="KW-1185">Reference proteome</keyword>
<keyword evidence="2" id="KW-0378">Hydrolase</keyword>
<dbReference type="InterPro" id="IPR027461">
    <property type="entry name" value="Carboxypeptidase_A_C_sf"/>
</dbReference>
<accession>A0A4R7VHY8</accession>
<name>A0A4R7VHY8_9PSEU</name>
<feature type="domain" description="LD-carboxypeptidase C-terminal" evidence="4">
    <location>
        <begin position="182"/>
        <end position="296"/>
    </location>
</feature>
<organism evidence="5 6">
    <name type="scientific">Actinophytocola oryzae</name>
    <dbReference type="NCBI Taxonomy" id="502181"/>
    <lineage>
        <taxon>Bacteria</taxon>
        <taxon>Bacillati</taxon>
        <taxon>Actinomycetota</taxon>
        <taxon>Actinomycetes</taxon>
        <taxon>Pseudonocardiales</taxon>
        <taxon>Pseudonocardiaceae</taxon>
    </lineage>
</organism>
<dbReference type="SUPFAM" id="SSF52317">
    <property type="entry name" value="Class I glutamine amidotransferase-like"/>
    <property type="match status" value="1"/>
</dbReference>
<dbReference type="Pfam" id="PF17676">
    <property type="entry name" value="Peptidase_S66C"/>
    <property type="match status" value="1"/>
</dbReference>
<feature type="domain" description="LD-carboxypeptidase N-terminal" evidence="3">
    <location>
        <begin position="5"/>
        <end position="108"/>
    </location>
</feature>
<proteinExistence type="inferred from homology"/>
<evidence type="ECO:0000256" key="1">
    <source>
        <dbReference type="ARBA" id="ARBA00010233"/>
    </source>
</evidence>
<comment type="caution">
    <text evidence="5">The sequence shown here is derived from an EMBL/GenBank/DDBJ whole genome shotgun (WGS) entry which is preliminary data.</text>
</comment>
<evidence type="ECO:0000313" key="6">
    <source>
        <dbReference type="Proteomes" id="UP000294927"/>
    </source>
</evidence>
<protein>
    <submittedName>
        <fullName evidence="5">Microcin C7 immunity protein</fullName>
    </submittedName>
</protein>
<dbReference type="SUPFAM" id="SSF141986">
    <property type="entry name" value="LD-carboxypeptidase A C-terminal domain-like"/>
    <property type="match status" value="1"/>
</dbReference>
<dbReference type="InterPro" id="IPR040921">
    <property type="entry name" value="Peptidase_S66C"/>
</dbReference>
<evidence type="ECO:0000259" key="4">
    <source>
        <dbReference type="Pfam" id="PF17676"/>
    </source>
</evidence>
<dbReference type="Proteomes" id="UP000294927">
    <property type="component" value="Unassembled WGS sequence"/>
</dbReference>
<evidence type="ECO:0000313" key="5">
    <source>
        <dbReference type="EMBL" id="TDV48698.1"/>
    </source>
</evidence>
<gene>
    <name evidence="5" type="ORF">CLV71_10858</name>
</gene>
<dbReference type="EMBL" id="SOCP01000008">
    <property type="protein sequence ID" value="TDV48698.1"/>
    <property type="molecule type" value="Genomic_DNA"/>
</dbReference>
<dbReference type="InterPro" id="IPR027478">
    <property type="entry name" value="LdcA_N"/>
</dbReference>
<dbReference type="Pfam" id="PF02016">
    <property type="entry name" value="Peptidase_S66"/>
    <property type="match status" value="1"/>
</dbReference>
<dbReference type="InterPro" id="IPR029062">
    <property type="entry name" value="Class_I_gatase-like"/>
</dbReference>
<evidence type="ECO:0000256" key="2">
    <source>
        <dbReference type="ARBA" id="ARBA00022801"/>
    </source>
</evidence>
<sequence length="312" mass="32961">MFPDRFGRGVRALAADGFAVRALPSCAAADGVTTLAPRAIADELHGQLVDPECAGVVAAVGGWTMVTVLPHIDFGLVAEAAKPIIGYSDLSLLLTVVSARSDLVTFHGPMVVSEWGEAGGPWEYTRDQFRLVTGGVWSEHTVVPAPVWSDEMLWWDKEDTRRRTPNTGGERARTVSPGDTVEGTLWGGSLGALSLLAGTPFWEVPAAAIVFLETEAIAPDEFAARLQQLRLAGVFDHAAGVVLGKIGRPRACLSGFADYDEVVRDIVPPGLPVAAGYDIGHPEPMTTLPVGGLARLTCPTGRAPDLTLLGPH</sequence>
<dbReference type="InterPro" id="IPR040449">
    <property type="entry name" value="Peptidase_S66_N"/>
</dbReference>
<evidence type="ECO:0000259" key="3">
    <source>
        <dbReference type="Pfam" id="PF02016"/>
    </source>
</evidence>
<comment type="similarity">
    <text evidence="1">Belongs to the peptidase S66 family.</text>
</comment>
<reference evidence="5 6" key="1">
    <citation type="submission" date="2019-03" db="EMBL/GenBank/DDBJ databases">
        <title>Genomic Encyclopedia of Archaeal and Bacterial Type Strains, Phase II (KMG-II): from individual species to whole genera.</title>
        <authorList>
            <person name="Goeker M."/>
        </authorList>
    </citation>
    <scope>NUCLEOTIDE SEQUENCE [LARGE SCALE GENOMIC DNA]</scope>
    <source>
        <strain evidence="5 6">DSM 45499</strain>
    </source>
</reference>